<sequence length="274" mass="30531">MATLSPEEAQDLASPPFVVVDGVVNIRDLGGYDSRHSNGVVKPKAILRSGEMAHITDTGKQQLKELGVRKVFDLRADVEIKRYNALTQVIDGVEIIRVPITAKEWADPTLLAARLKAFGEKERETFVVTYTEFLKDGRSAYETIFTYLRDEPNPHCLVHCTAGKDRTGVFACLLLMLLGVDDEVIANDYALTTIGLEPGMEILVERFSAIPVFKENWEGVLNMGSSRAENMIAFMKAFREKYGSVEGYLKAETTLKTEGDIAKIRRNLLVERAS</sequence>
<dbReference type="InterPro" id="IPR029021">
    <property type="entry name" value="Prot-tyrosine_phosphatase-like"/>
</dbReference>
<name>A0A5M3MY81_CONPW</name>
<dbReference type="Proteomes" id="UP000053558">
    <property type="component" value="Unassembled WGS sequence"/>
</dbReference>
<dbReference type="GO" id="GO:0004721">
    <property type="term" value="F:phosphoprotein phosphatase activity"/>
    <property type="evidence" value="ECO:0007669"/>
    <property type="project" value="InterPro"/>
</dbReference>
<accession>A0A5M3MY81</accession>
<dbReference type="PROSITE" id="PS50056">
    <property type="entry name" value="TYR_PHOSPHATASE_2"/>
    <property type="match status" value="1"/>
</dbReference>
<comment type="caution">
    <text evidence="2">The sequence shown here is derived from an EMBL/GenBank/DDBJ whole genome shotgun (WGS) entry which is preliminary data.</text>
</comment>
<dbReference type="PROSITE" id="PS00383">
    <property type="entry name" value="TYR_PHOSPHATASE_1"/>
    <property type="match status" value="1"/>
</dbReference>
<dbReference type="RefSeq" id="XP_007765920.1">
    <property type="nucleotide sequence ID" value="XM_007767730.1"/>
</dbReference>
<dbReference type="GeneID" id="19211254"/>
<dbReference type="PANTHER" id="PTHR31126">
    <property type="entry name" value="TYROSINE-PROTEIN PHOSPHATASE"/>
    <property type="match status" value="1"/>
</dbReference>
<dbReference type="SUPFAM" id="SSF52799">
    <property type="entry name" value="(Phosphotyrosine protein) phosphatases II"/>
    <property type="match status" value="1"/>
</dbReference>
<evidence type="ECO:0000259" key="1">
    <source>
        <dbReference type="PROSITE" id="PS50056"/>
    </source>
</evidence>
<dbReference type="InterPro" id="IPR016130">
    <property type="entry name" value="Tyr_Pase_AS"/>
</dbReference>
<evidence type="ECO:0000313" key="2">
    <source>
        <dbReference type="EMBL" id="EIW84123.1"/>
    </source>
</evidence>
<protein>
    <recommendedName>
        <fullName evidence="1">Tyrosine specific protein phosphatases domain-containing protein</fullName>
    </recommendedName>
</protein>
<evidence type="ECO:0000313" key="3">
    <source>
        <dbReference type="Proteomes" id="UP000053558"/>
    </source>
</evidence>
<keyword evidence="3" id="KW-1185">Reference proteome</keyword>
<dbReference type="OMA" id="ATAHRFM"/>
<dbReference type="KEGG" id="cput:CONPUDRAFT_88444"/>
<dbReference type="AlphaFoldDB" id="A0A5M3MY81"/>
<dbReference type="PANTHER" id="PTHR31126:SF1">
    <property type="entry name" value="TYROSINE SPECIFIC PROTEIN PHOSPHATASES DOMAIN-CONTAINING PROTEIN"/>
    <property type="match status" value="1"/>
</dbReference>
<dbReference type="EMBL" id="JH711575">
    <property type="protein sequence ID" value="EIW84123.1"/>
    <property type="molecule type" value="Genomic_DNA"/>
</dbReference>
<dbReference type="InterPro" id="IPR026893">
    <property type="entry name" value="Tyr/Ser_Pase_IphP-type"/>
</dbReference>
<dbReference type="InterPro" id="IPR000387">
    <property type="entry name" value="Tyr_Pase_dom"/>
</dbReference>
<organism evidence="2 3">
    <name type="scientific">Coniophora puteana (strain RWD-64-598)</name>
    <name type="common">Brown rot fungus</name>
    <dbReference type="NCBI Taxonomy" id="741705"/>
    <lineage>
        <taxon>Eukaryota</taxon>
        <taxon>Fungi</taxon>
        <taxon>Dikarya</taxon>
        <taxon>Basidiomycota</taxon>
        <taxon>Agaricomycotina</taxon>
        <taxon>Agaricomycetes</taxon>
        <taxon>Agaricomycetidae</taxon>
        <taxon>Boletales</taxon>
        <taxon>Coniophorineae</taxon>
        <taxon>Coniophoraceae</taxon>
        <taxon>Coniophora</taxon>
    </lineage>
</organism>
<proteinExistence type="predicted"/>
<reference evidence="3" key="1">
    <citation type="journal article" date="2012" name="Science">
        <title>The Paleozoic origin of enzymatic lignin decomposition reconstructed from 31 fungal genomes.</title>
        <authorList>
            <person name="Floudas D."/>
            <person name="Binder M."/>
            <person name="Riley R."/>
            <person name="Barry K."/>
            <person name="Blanchette R.A."/>
            <person name="Henrissat B."/>
            <person name="Martinez A.T."/>
            <person name="Otillar R."/>
            <person name="Spatafora J.W."/>
            <person name="Yadav J.S."/>
            <person name="Aerts A."/>
            <person name="Benoit I."/>
            <person name="Boyd A."/>
            <person name="Carlson A."/>
            <person name="Copeland A."/>
            <person name="Coutinho P.M."/>
            <person name="de Vries R.P."/>
            <person name="Ferreira P."/>
            <person name="Findley K."/>
            <person name="Foster B."/>
            <person name="Gaskell J."/>
            <person name="Glotzer D."/>
            <person name="Gorecki P."/>
            <person name="Heitman J."/>
            <person name="Hesse C."/>
            <person name="Hori C."/>
            <person name="Igarashi K."/>
            <person name="Jurgens J.A."/>
            <person name="Kallen N."/>
            <person name="Kersten P."/>
            <person name="Kohler A."/>
            <person name="Kuees U."/>
            <person name="Kumar T.K.A."/>
            <person name="Kuo A."/>
            <person name="LaButti K."/>
            <person name="Larrondo L.F."/>
            <person name="Lindquist E."/>
            <person name="Ling A."/>
            <person name="Lombard V."/>
            <person name="Lucas S."/>
            <person name="Lundell T."/>
            <person name="Martin R."/>
            <person name="McLaughlin D.J."/>
            <person name="Morgenstern I."/>
            <person name="Morin E."/>
            <person name="Murat C."/>
            <person name="Nagy L.G."/>
            <person name="Nolan M."/>
            <person name="Ohm R.A."/>
            <person name="Patyshakuliyeva A."/>
            <person name="Rokas A."/>
            <person name="Ruiz-Duenas F.J."/>
            <person name="Sabat G."/>
            <person name="Salamov A."/>
            <person name="Samejima M."/>
            <person name="Schmutz J."/>
            <person name="Slot J.C."/>
            <person name="St John F."/>
            <person name="Stenlid J."/>
            <person name="Sun H."/>
            <person name="Sun S."/>
            <person name="Syed K."/>
            <person name="Tsang A."/>
            <person name="Wiebenga A."/>
            <person name="Young D."/>
            <person name="Pisabarro A."/>
            <person name="Eastwood D.C."/>
            <person name="Martin F."/>
            <person name="Cullen D."/>
            <person name="Grigoriev I.V."/>
            <person name="Hibbett D.S."/>
        </authorList>
    </citation>
    <scope>NUCLEOTIDE SEQUENCE [LARGE SCALE GENOMIC DNA]</scope>
    <source>
        <strain evidence="3">RWD-64-598 SS2</strain>
    </source>
</reference>
<dbReference type="Gene3D" id="3.90.190.10">
    <property type="entry name" value="Protein tyrosine phosphatase superfamily"/>
    <property type="match status" value="1"/>
</dbReference>
<gene>
    <name evidence="2" type="ORF">CONPUDRAFT_88444</name>
</gene>
<dbReference type="OrthoDB" id="9988524at2759"/>
<dbReference type="Pfam" id="PF13350">
    <property type="entry name" value="Y_phosphatase3"/>
    <property type="match status" value="1"/>
</dbReference>
<feature type="domain" description="Tyrosine specific protein phosphatases" evidence="1">
    <location>
        <begin position="131"/>
        <end position="181"/>
    </location>
</feature>